<organism evidence="1">
    <name type="scientific">freshwater metagenome</name>
    <dbReference type="NCBI Taxonomy" id="449393"/>
    <lineage>
        <taxon>unclassified sequences</taxon>
        <taxon>metagenomes</taxon>
        <taxon>ecological metagenomes</taxon>
    </lineage>
</organism>
<sequence length="49" mass="5149">MGLKTFIASSVTEFQHALSAVAGLPSLIDARVDAADFRDIIKTARGTDA</sequence>
<name>A0A6J7IGH4_9ZZZZ</name>
<dbReference type="EMBL" id="CAFBMR010000126">
    <property type="protein sequence ID" value="CAB4929646.1"/>
    <property type="molecule type" value="Genomic_DNA"/>
</dbReference>
<accession>A0A6J7IGH4</accession>
<dbReference type="AlphaFoldDB" id="A0A6J7IGH4"/>
<evidence type="ECO:0000313" key="1">
    <source>
        <dbReference type="EMBL" id="CAB4929646.1"/>
    </source>
</evidence>
<proteinExistence type="predicted"/>
<reference evidence="1" key="1">
    <citation type="submission" date="2020-05" db="EMBL/GenBank/DDBJ databases">
        <authorList>
            <person name="Chiriac C."/>
            <person name="Salcher M."/>
            <person name="Ghai R."/>
            <person name="Kavagutti S V."/>
        </authorList>
    </citation>
    <scope>NUCLEOTIDE SEQUENCE</scope>
</reference>
<gene>
    <name evidence="1" type="ORF">UFOPK3610_01870</name>
</gene>
<protein>
    <submittedName>
        <fullName evidence="1">Unannotated protein</fullName>
    </submittedName>
</protein>